<dbReference type="InterPro" id="IPR036322">
    <property type="entry name" value="WD40_repeat_dom_sf"/>
</dbReference>
<dbReference type="PROSITE" id="PS50082">
    <property type="entry name" value="WD_REPEATS_2"/>
    <property type="match status" value="1"/>
</dbReference>
<keyword evidence="2" id="KW-0677">Repeat</keyword>
<keyword evidence="6" id="KW-1185">Reference proteome</keyword>
<dbReference type="Proteomes" id="UP000734854">
    <property type="component" value="Unassembled WGS sequence"/>
</dbReference>
<dbReference type="Gene3D" id="2.130.10.10">
    <property type="entry name" value="YVTN repeat-like/Quinoprotein amine dehydrogenase"/>
    <property type="match status" value="1"/>
</dbReference>
<dbReference type="PANTHER" id="PTHR14107:SF16">
    <property type="entry name" value="AT02583P"/>
    <property type="match status" value="1"/>
</dbReference>
<sequence length="435" mass="47817">MREDTLHCGNNIYCSRYADMKEASNPTLWRRRNSPMTTHNSLRRPPSGMGRDGRGGAKSASGGGRRCGVPLRIYKLDHRAVQIGAPEGDGGGEESRALLSYDPNHRLPLWPSVELTRRCGEIAIELHTLSSILRLSNPVARWRICQSSINNLSFSSDGTCLATVSRDGYLRVFDFAKEQLKFGGKSYYGALLCCAWSVLTLYVASPSSWKLFHYEENMKLTAIYYFSLDGKYILTGGEDDLVQVWSTEDRKIVAWGEGHNSWVSGVAFDSYWSAPNSEGNGENVVYRFGSVGQDTQLLLWDLAMDEIALPLRGPPGGSPTFASRSHSVHWDSVIPAGSLQPAPSMQDVPKISPLVAHRVHVDPLSGVIFTNESIVTISREAHIKIWMRPGHSDNSQSNSPDAVAPIAILKDKPVVASSIKTSGSSYKQPTSVIFS</sequence>
<dbReference type="PANTHER" id="PTHR14107">
    <property type="entry name" value="WD REPEAT PROTEIN"/>
    <property type="match status" value="1"/>
</dbReference>
<protein>
    <recommendedName>
        <fullName evidence="7">Transducin/WD40 repeat-like superfamily protein</fullName>
    </recommendedName>
</protein>
<evidence type="ECO:0000313" key="6">
    <source>
        <dbReference type="Proteomes" id="UP000734854"/>
    </source>
</evidence>
<evidence type="ECO:0000256" key="4">
    <source>
        <dbReference type="SAM" id="MobiDB-lite"/>
    </source>
</evidence>
<evidence type="ECO:0000256" key="3">
    <source>
        <dbReference type="PROSITE-ProRule" id="PRU00221"/>
    </source>
</evidence>
<dbReference type="InterPro" id="IPR001680">
    <property type="entry name" value="WD40_rpt"/>
</dbReference>
<dbReference type="AlphaFoldDB" id="A0A8J5L6Z0"/>
<gene>
    <name evidence="5" type="ORF">ZIOFF_035234</name>
</gene>
<evidence type="ECO:0000256" key="1">
    <source>
        <dbReference type="ARBA" id="ARBA00022574"/>
    </source>
</evidence>
<evidence type="ECO:0008006" key="7">
    <source>
        <dbReference type="Google" id="ProtNLM"/>
    </source>
</evidence>
<reference evidence="5 6" key="1">
    <citation type="submission" date="2020-08" db="EMBL/GenBank/DDBJ databases">
        <title>Plant Genome Project.</title>
        <authorList>
            <person name="Zhang R.-G."/>
        </authorList>
    </citation>
    <scope>NUCLEOTIDE SEQUENCE [LARGE SCALE GENOMIC DNA]</scope>
    <source>
        <tissue evidence="5">Rhizome</tissue>
    </source>
</reference>
<comment type="caution">
    <text evidence="5">The sequence shown here is derived from an EMBL/GenBank/DDBJ whole genome shotgun (WGS) entry which is preliminary data.</text>
</comment>
<feature type="region of interest" description="Disordered" evidence="4">
    <location>
        <begin position="30"/>
        <end position="64"/>
    </location>
</feature>
<proteinExistence type="predicted"/>
<organism evidence="5 6">
    <name type="scientific">Zingiber officinale</name>
    <name type="common">Ginger</name>
    <name type="synonym">Amomum zingiber</name>
    <dbReference type="NCBI Taxonomy" id="94328"/>
    <lineage>
        <taxon>Eukaryota</taxon>
        <taxon>Viridiplantae</taxon>
        <taxon>Streptophyta</taxon>
        <taxon>Embryophyta</taxon>
        <taxon>Tracheophyta</taxon>
        <taxon>Spermatophyta</taxon>
        <taxon>Magnoliopsida</taxon>
        <taxon>Liliopsida</taxon>
        <taxon>Zingiberales</taxon>
        <taxon>Zingiberaceae</taxon>
        <taxon>Zingiber</taxon>
    </lineage>
</organism>
<dbReference type="InterPro" id="IPR015943">
    <property type="entry name" value="WD40/YVTN_repeat-like_dom_sf"/>
</dbReference>
<evidence type="ECO:0000313" key="5">
    <source>
        <dbReference type="EMBL" id="KAG6502945.1"/>
    </source>
</evidence>
<dbReference type="SUPFAM" id="SSF50978">
    <property type="entry name" value="WD40 repeat-like"/>
    <property type="match status" value="1"/>
</dbReference>
<dbReference type="InterPro" id="IPR051362">
    <property type="entry name" value="WD_repeat_creC_regulators"/>
</dbReference>
<dbReference type="Pfam" id="PF00400">
    <property type="entry name" value="WD40"/>
    <property type="match status" value="2"/>
</dbReference>
<dbReference type="SMART" id="SM00320">
    <property type="entry name" value="WD40"/>
    <property type="match status" value="4"/>
</dbReference>
<feature type="repeat" description="WD" evidence="3">
    <location>
        <begin position="226"/>
        <end position="255"/>
    </location>
</feature>
<keyword evidence="1 3" id="KW-0853">WD repeat</keyword>
<name>A0A8J5L6Z0_ZINOF</name>
<dbReference type="EMBL" id="JACMSC010000010">
    <property type="protein sequence ID" value="KAG6502945.1"/>
    <property type="molecule type" value="Genomic_DNA"/>
</dbReference>
<accession>A0A8J5L6Z0</accession>
<evidence type="ECO:0000256" key="2">
    <source>
        <dbReference type="ARBA" id="ARBA00022737"/>
    </source>
</evidence>